<feature type="transmembrane region" description="Helical" evidence="1">
    <location>
        <begin position="247"/>
        <end position="265"/>
    </location>
</feature>
<keyword evidence="3" id="KW-1185">Reference proteome</keyword>
<dbReference type="PANTHER" id="PTHR31410">
    <property type="entry name" value="TRANSMEMBRANE PROTEIN 246"/>
    <property type="match status" value="1"/>
</dbReference>
<feature type="transmembrane region" description="Helical" evidence="1">
    <location>
        <begin position="223"/>
        <end position="240"/>
    </location>
</feature>
<accession>A0A8H3FIP9</accession>
<evidence type="ECO:0000313" key="2">
    <source>
        <dbReference type="EMBL" id="CAF9921681.1"/>
    </source>
</evidence>
<keyword evidence="1" id="KW-1133">Transmembrane helix</keyword>
<evidence type="ECO:0000256" key="1">
    <source>
        <dbReference type="SAM" id="Phobius"/>
    </source>
</evidence>
<organism evidence="2 3">
    <name type="scientific">Gomphillus americanus</name>
    <dbReference type="NCBI Taxonomy" id="1940652"/>
    <lineage>
        <taxon>Eukaryota</taxon>
        <taxon>Fungi</taxon>
        <taxon>Dikarya</taxon>
        <taxon>Ascomycota</taxon>
        <taxon>Pezizomycotina</taxon>
        <taxon>Lecanoromycetes</taxon>
        <taxon>OSLEUM clade</taxon>
        <taxon>Ostropomycetidae</taxon>
        <taxon>Ostropales</taxon>
        <taxon>Graphidaceae</taxon>
        <taxon>Gomphilloideae</taxon>
        <taxon>Gomphillus</taxon>
    </lineage>
</organism>
<dbReference type="GO" id="GO:0016757">
    <property type="term" value="F:glycosyltransferase activity"/>
    <property type="evidence" value="ECO:0007669"/>
    <property type="project" value="InterPro"/>
</dbReference>
<comment type="caution">
    <text evidence="2">The sequence shown here is derived from an EMBL/GenBank/DDBJ whole genome shotgun (WGS) entry which is preliminary data.</text>
</comment>
<evidence type="ECO:0008006" key="4">
    <source>
        <dbReference type="Google" id="ProtNLM"/>
    </source>
</evidence>
<gene>
    <name evidence="2" type="ORF">GOMPHAMPRED_002361</name>
</gene>
<name>A0A8H3FIP9_9LECA</name>
<keyword evidence="1" id="KW-0472">Membrane</keyword>
<protein>
    <recommendedName>
        <fullName evidence="4">Glycosyltransferase</fullName>
    </recommendedName>
</protein>
<sequence>MRRWTVATTLLLIFLGFYQYARMYSYRDPGSLFFDASRAYETKYSDHRLEEIRNIELTNEGTSKDASVCAVISTYKRPVETTVQSALAGLYLAERRDLHLALLFAHADPTVHPSWGIDVESISYKSSALKDFDKLAEYEAKGDTSHKGVEDYALALEYCLNTTLPWAAIFEDDILFADSWFARLKHAISQEDTDLASLLYFRMFNDERATGWSGRGLFANHELYIGIGIDVFVLLILLRMDRSWSTILPALVFVPFVVLLFFASGKATMLPPRPGVRKEEFGCCSQALVYPRHQLRPLMEYLRKVESGQVDLHINDYGRMNGFHRKSIYPVMVQHRGATIGSVRGTTVQDARQIWSMAFEELEPAQLQHEHHKMAKQIWPDTEITDLG</sequence>
<dbReference type="OrthoDB" id="2016523at2759"/>
<dbReference type="GO" id="GO:0000139">
    <property type="term" value="C:Golgi membrane"/>
    <property type="evidence" value="ECO:0007669"/>
    <property type="project" value="InterPro"/>
</dbReference>
<dbReference type="PANTHER" id="PTHR31410:SF1">
    <property type="entry name" value="POST-GPI ATTACHMENT TO PROTEINS FACTOR 4"/>
    <property type="match status" value="1"/>
</dbReference>
<reference evidence="2" key="1">
    <citation type="submission" date="2021-03" db="EMBL/GenBank/DDBJ databases">
        <authorList>
            <person name="Tagirdzhanova G."/>
        </authorList>
    </citation>
    <scope>NUCLEOTIDE SEQUENCE</scope>
</reference>
<evidence type="ECO:0000313" key="3">
    <source>
        <dbReference type="Proteomes" id="UP000664169"/>
    </source>
</evidence>
<dbReference type="CDD" id="cd22189">
    <property type="entry name" value="PGAP4-like_fungal"/>
    <property type="match status" value="1"/>
</dbReference>
<dbReference type="GO" id="GO:0006506">
    <property type="term" value="P:GPI anchor biosynthetic process"/>
    <property type="evidence" value="ECO:0007669"/>
    <property type="project" value="InterPro"/>
</dbReference>
<dbReference type="InterPro" id="IPR029675">
    <property type="entry name" value="PGAP4"/>
</dbReference>
<dbReference type="Proteomes" id="UP000664169">
    <property type="component" value="Unassembled WGS sequence"/>
</dbReference>
<dbReference type="AlphaFoldDB" id="A0A8H3FIP9"/>
<dbReference type="EMBL" id="CAJPDQ010000017">
    <property type="protein sequence ID" value="CAF9921681.1"/>
    <property type="molecule type" value="Genomic_DNA"/>
</dbReference>
<proteinExistence type="predicted"/>
<keyword evidence="1" id="KW-0812">Transmembrane</keyword>